<reference evidence="2 3" key="1">
    <citation type="submission" date="2013-07" db="EMBL/GenBank/DDBJ databases">
        <title>The Genome Sequence of Kwoniella mangroviensis CBS10435.</title>
        <authorList>
            <consortium name="The Broad Institute Genome Sequencing Platform"/>
            <person name="Cuomo C."/>
            <person name="Litvintseva A."/>
            <person name="Chen Y."/>
            <person name="Heitman J."/>
            <person name="Sun S."/>
            <person name="Springer D."/>
            <person name="Dromer F."/>
            <person name="Young S.K."/>
            <person name="Zeng Q."/>
            <person name="Gargeya S."/>
            <person name="Fitzgerald M."/>
            <person name="Abouelleil A."/>
            <person name="Alvarado L."/>
            <person name="Berlin A.M."/>
            <person name="Chapman S.B."/>
            <person name="Dewar J."/>
            <person name="Goldberg J."/>
            <person name="Griggs A."/>
            <person name="Gujja S."/>
            <person name="Hansen M."/>
            <person name="Howarth C."/>
            <person name="Imamovic A."/>
            <person name="Larimer J."/>
            <person name="McCowan C."/>
            <person name="Murphy C."/>
            <person name="Pearson M."/>
            <person name="Priest M."/>
            <person name="Roberts A."/>
            <person name="Saif S."/>
            <person name="Shea T."/>
            <person name="Sykes S."/>
            <person name="Wortman J."/>
            <person name="Nusbaum C."/>
            <person name="Birren B."/>
        </authorList>
    </citation>
    <scope>NUCLEOTIDE SEQUENCE [LARGE SCALE GENOMIC DNA]</scope>
    <source>
        <strain evidence="2 3">CBS 10435</strain>
    </source>
</reference>
<accession>A0A1B9IVM7</accession>
<sequence length="175" mass="19520">MPSKKLNQVHQQTKGYEENIDPRVIQTSSPTPQTNQRPKRARVQSVRYNEAEYFTSLDIEDPIPSKRPRNSSPSSSSISSGYESEYKPPSSSSPDPASDVGLSAPTSPSLPMELDSPPPSSPPRRFDRIGKTISGRAPTSTSQRGKEETVTPSLRPDIELIDWIFCTEYRERQRG</sequence>
<evidence type="ECO:0000313" key="3">
    <source>
        <dbReference type="Proteomes" id="UP000092583"/>
    </source>
</evidence>
<dbReference type="Proteomes" id="UP000092583">
    <property type="component" value="Unassembled WGS sequence"/>
</dbReference>
<dbReference type="AlphaFoldDB" id="A0A1B9IVM7"/>
<reference evidence="3" key="2">
    <citation type="submission" date="2013-12" db="EMBL/GenBank/DDBJ databases">
        <title>Evolution of pathogenesis and genome organization in the Tremellales.</title>
        <authorList>
            <person name="Cuomo C."/>
            <person name="Litvintseva A."/>
            <person name="Heitman J."/>
            <person name="Chen Y."/>
            <person name="Sun S."/>
            <person name="Springer D."/>
            <person name="Dromer F."/>
            <person name="Young S."/>
            <person name="Zeng Q."/>
            <person name="Chapman S."/>
            <person name="Gujja S."/>
            <person name="Saif S."/>
            <person name="Birren B."/>
        </authorList>
    </citation>
    <scope>NUCLEOTIDE SEQUENCE [LARGE SCALE GENOMIC DNA]</scope>
    <source>
        <strain evidence="3">CBS 10435</strain>
    </source>
</reference>
<protein>
    <submittedName>
        <fullName evidence="2">Uncharacterized protein</fullName>
    </submittedName>
</protein>
<dbReference type="EMBL" id="KI669460">
    <property type="protein sequence ID" value="OCF59577.1"/>
    <property type="molecule type" value="Genomic_DNA"/>
</dbReference>
<keyword evidence="3" id="KW-1185">Reference proteome</keyword>
<feature type="compositionally biased region" description="Low complexity" evidence="1">
    <location>
        <begin position="70"/>
        <end position="99"/>
    </location>
</feature>
<name>A0A1B9IVM7_9TREE</name>
<organism evidence="2 3">
    <name type="scientific">Kwoniella mangroviensis CBS 10435</name>
    <dbReference type="NCBI Taxonomy" id="1331196"/>
    <lineage>
        <taxon>Eukaryota</taxon>
        <taxon>Fungi</taxon>
        <taxon>Dikarya</taxon>
        <taxon>Basidiomycota</taxon>
        <taxon>Agaricomycotina</taxon>
        <taxon>Tremellomycetes</taxon>
        <taxon>Tremellales</taxon>
        <taxon>Cryptococcaceae</taxon>
        <taxon>Kwoniella</taxon>
    </lineage>
</organism>
<feature type="compositionally biased region" description="Polar residues" evidence="1">
    <location>
        <begin position="25"/>
        <end position="36"/>
    </location>
</feature>
<evidence type="ECO:0000313" key="2">
    <source>
        <dbReference type="EMBL" id="OCF59577.1"/>
    </source>
</evidence>
<proteinExistence type="predicted"/>
<gene>
    <name evidence="2" type="ORF">L486_02248</name>
</gene>
<feature type="compositionally biased region" description="Polar residues" evidence="1">
    <location>
        <begin position="1"/>
        <end position="14"/>
    </location>
</feature>
<feature type="region of interest" description="Disordered" evidence="1">
    <location>
        <begin position="1"/>
        <end position="154"/>
    </location>
</feature>
<evidence type="ECO:0000256" key="1">
    <source>
        <dbReference type="SAM" id="MobiDB-lite"/>
    </source>
</evidence>